<evidence type="ECO:0000313" key="2">
    <source>
        <dbReference type="Proteomes" id="UP000269721"/>
    </source>
</evidence>
<keyword evidence="2" id="KW-1185">Reference proteome</keyword>
<protein>
    <submittedName>
        <fullName evidence="1">Uncharacterized protein</fullName>
    </submittedName>
</protein>
<dbReference type="Proteomes" id="UP000269721">
    <property type="component" value="Unassembled WGS sequence"/>
</dbReference>
<organism evidence="1 2">
    <name type="scientific">Blyttiomyces helicus</name>
    <dbReference type="NCBI Taxonomy" id="388810"/>
    <lineage>
        <taxon>Eukaryota</taxon>
        <taxon>Fungi</taxon>
        <taxon>Fungi incertae sedis</taxon>
        <taxon>Chytridiomycota</taxon>
        <taxon>Chytridiomycota incertae sedis</taxon>
        <taxon>Chytridiomycetes</taxon>
        <taxon>Chytridiomycetes incertae sedis</taxon>
        <taxon>Blyttiomyces</taxon>
    </lineage>
</organism>
<dbReference type="AlphaFoldDB" id="A0A4P9WFB7"/>
<name>A0A4P9WFB7_9FUNG</name>
<gene>
    <name evidence="1" type="ORF">BDK51DRAFT_30832</name>
</gene>
<accession>A0A4P9WFB7</accession>
<evidence type="ECO:0000313" key="1">
    <source>
        <dbReference type="EMBL" id="RKO91102.1"/>
    </source>
</evidence>
<sequence>MTPICNVSPQRASCTQQVAKAIVDHVQLDTNNILSRLDHIVNKIQSDPHQVVNSVNYHLARIDPQCNRLEKTVDAGQLRAEAHILDTDDNVRALGDQVQIIAQDSAPIRDDLFFVLNNLTVLEQILNARDRSFKRGFKEIKANRLAESSRIIQLSKSVKDLHQVHGNLCKAERNQRRSCEVPIRHVADGLRKSICPSEPSCVPQLIQKRI</sequence>
<proteinExistence type="predicted"/>
<reference evidence="2" key="1">
    <citation type="journal article" date="2018" name="Nat. Microbiol.">
        <title>Leveraging single-cell genomics to expand the fungal tree of life.</title>
        <authorList>
            <person name="Ahrendt S.R."/>
            <person name="Quandt C.A."/>
            <person name="Ciobanu D."/>
            <person name="Clum A."/>
            <person name="Salamov A."/>
            <person name="Andreopoulos B."/>
            <person name="Cheng J.F."/>
            <person name="Woyke T."/>
            <person name="Pelin A."/>
            <person name="Henrissat B."/>
            <person name="Reynolds N.K."/>
            <person name="Benny G.L."/>
            <person name="Smith M.E."/>
            <person name="James T.Y."/>
            <person name="Grigoriev I.V."/>
        </authorList>
    </citation>
    <scope>NUCLEOTIDE SEQUENCE [LARGE SCALE GENOMIC DNA]</scope>
</reference>
<dbReference type="EMBL" id="KZ995230">
    <property type="protein sequence ID" value="RKO91102.1"/>
    <property type="molecule type" value="Genomic_DNA"/>
</dbReference>